<dbReference type="InterPro" id="IPR052035">
    <property type="entry name" value="ZnF_BED_domain_contain"/>
</dbReference>
<keyword evidence="4" id="KW-0862">Zinc</keyword>
<dbReference type="PANTHER" id="PTHR46481:SF10">
    <property type="entry name" value="ZINC FINGER BED DOMAIN-CONTAINING PROTEIN 39"/>
    <property type="match status" value="1"/>
</dbReference>
<dbReference type="GO" id="GO:0005634">
    <property type="term" value="C:nucleus"/>
    <property type="evidence" value="ECO:0007669"/>
    <property type="project" value="UniProtKB-SubCell"/>
</dbReference>
<sequence>MYRSQLTGNSDLSISDMSYLLSLENSTGENDLSVITDRQDDQDFSIPALLSNVSQQSDDLVLIQSRYLKGDESSLYKKKNLELLSSVHYFPTPGVLIPSRRKDTSYVHLYGHSIKIKDSSNKTFYMCNFGGSHGCHKHYESKDSNTSAIRRHLEDVHGFTKTTAALTQASTTSSIVSFLSPIQKPVDRFIFQEKLINFIIHQRLPFNVSISFSTDMWTSSSGQDYMGLVAHYINANWEHKSVVIGLEAPSEAHTGEHLAALFLRVLDDYDIRSKLAFIVSFGSTATANTEMRHAAEENERQVDSQSGISGEYERMEVDDDGDAEVDEDPNDSGVNYDKDPISKMRRGIFTIRYLNVINLSYKHQFTRIHKGERYLVLKYDTRTRWNSTFEMIDRWLEVEKAYNSTCLSNSSKLGKYALNDQDVAYLKSVSNFLAVFLHATLRLSSEKVTTISDSILIYNALMEHMETFLRNLDDPDNQLYQNNTILQMNKDKLRFGIKNVHKKLEKYYTKTDDSNVYSIATAMDPRYKYQYYRDNDWQEGGYLEQAVNMVTDEWAENYKFEAYITIPPPAQNMNDDENFVFLVGDPLLTRNASSSALIDDSIRSRQKRKFEEVADVFENLVSGSSQKKLTSQYNADIYEDDLSRYLAKPVRVRNRGEQMSQ</sequence>
<dbReference type="InterPro" id="IPR012337">
    <property type="entry name" value="RNaseH-like_sf"/>
</dbReference>
<name>A0A8H7QGM6_9FUNG</name>
<gene>
    <name evidence="7" type="ORF">INT47_009024</name>
</gene>
<dbReference type="GO" id="GO:0008270">
    <property type="term" value="F:zinc ion binding"/>
    <property type="evidence" value="ECO:0007669"/>
    <property type="project" value="UniProtKB-KW"/>
</dbReference>
<keyword evidence="5" id="KW-0539">Nucleus</keyword>
<evidence type="ECO:0000313" key="7">
    <source>
        <dbReference type="EMBL" id="KAG2191755.1"/>
    </source>
</evidence>
<protein>
    <submittedName>
        <fullName evidence="7">Uncharacterized protein</fullName>
    </submittedName>
</protein>
<evidence type="ECO:0000256" key="4">
    <source>
        <dbReference type="ARBA" id="ARBA00022833"/>
    </source>
</evidence>
<feature type="compositionally biased region" description="Basic and acidic residues" evidence="6">
    <location>
        <begin position="290"/>
        <end position="302"/>
    </location>
</feature>
<dbReference type="EMBL" id="JAEPRD010000357">
    <property type="protein sequence ID" value="KAG2191755.1"/>
    <property type="molecule type" value="Genomic_DNA"/>
</dbReference>
<evidence type="ECO:0000256" key="2">
    <source>
        <dbReference type="ARBA" id="ARBA00022723"/>
    </source>
</evidence>
<organism evidence="7 8">
    <name type="scientific">Mucor saturninus</name>
    <dbReference type="NCBI Taxonomy" id="64648"/>
    <lineage>
        <taxon>Eukaryota</taxon>
        <taxon>Fungi</taxon>
        <taxon>Fungi incertae sedis</taxon>
        <taxon>Mucoromycota</taxon>
        <taxon>Mucoromycotina</taxon>
        <taxon>Mucoromycetes</taxon>
        <taxon>Mucorales</taxon>
        <taxon>Mucorineae</taxon>
        <taxon>Mucoraceae</taxon>
        <taxon>Mucor</taxon>
    </lineage>
</organism>
<dbReference type="Proteomes" id="UP000603453">
    <property type="component" value="Unassembled WGS sequence"/>
</dbReference>
<dbReference type="OrthoDB" id="2284502at2759"/>
<feature type="region of interest" description="Disordered" evidence="6">
    <location>
        <begin position="318"/>
        <end position="337"/>
    </location>
</feature>
<proteinExistence type="predicted"/>
<evidence type="ECO:0000256" key="3">
    <source>
        <dbReference type="ARBA" id="ARBA00022771"/>
    </source>
</evidence>
<dbReference type="PANTHER" id="PTHR46481">
    <property type="entry name" value="ZINC FINGER BED DOMAIN-CONTAINING PROTEIN 4"/>
    <property type="match status" value="1"/>
</dbReference>
<evidence type="ECO:0000256" key="1">
    <source>
        <dbReference type="ARBA" id="ARBA00004123"/>
    </source>
</evidence>
<reference evidence="7" key="1">
    <citation type="submission" date="2020-12" db="EMBL/GenBank/DDBJ databases">
        <title>Metabolic potential, ecology and presence of endohyphal bacteria is reflected in genomic diversity of Mucoromycotina.</title>
        <authorList>
            <person name="Muszewska A."/>
            <person name="Okrasinska A."/>
            <person name="Steczkiewicz K."/>
            <person name="Drgas O."/>
            <person name="Orlowska M."/>
            <person name="Perlinska-Lenart U."/>
            <person name="Aleksandrzak-Piekarczyk T."/>
            <person name="Szatraj K."/>
            <person name="Zielenkiewicz U."/>
            <person name="Pilsyk S."/>
            <person name="Malc E."/>
            <person name="Mieczkowski P."/>
            <person name="Kruszewska J.S."/>
            <person name="Biernat P."/>
            <person name="Pawlowska J."/>
        </authorList>
    </citation>
    <scope>NUCLEOTIDE SEQUENCE</scope>
    <source>
        <strain evidence="7">WA0000017839</strain>
    </source>
</reference>
<keyword evidence="3" id="KW-0863">Zinc-finger</keyword>
<accession>A0A8H7QGM6</accession>
<evidence type="ECO:0000313" key="8">
    <source>
        <dbReference type="Proteomes" id="UP000603453"/>
    </source>
</evidence>
<feature type="region of interest" description="Disordered" evidence="6">
    <location>
        <begin position="290"/>
        <end position="309"/>
    </location>
</feature>
<dbReference type="SUPFAM" id="SSF53098">
    <property type="entry name" value="Ribonuclease H-like"/>
    <property type="match status" value="1"/>
</dbReference>
<dbReference type="AlphaFoldDB" id="A0A8H7QGM6"/>
<keyword evidence="2" id="KW-0479">Metal-binding</keyword>
<evidence type="ECO:0000256" key="5">
    <source>
        <dbReference type="ARBA" id="ARBA00023242"/>
    </source>
</evidence>
<keyword evidence="8" id="KW-1185">Reference proteome</keyword>
<feature type="compositionally biased region" description="Acidic residues" evidence="6">
    <location>
        <begin position="318"/>
        <end position="330"/>
    </location>
</feature>
<comment type="subcellular location">
    <subcellularLocation>
        <location evidence="1">Nucleus</location>
    </subcellularLocation>
</comment>
<comment type="caution">
    <text evidence="7">The sequence shown here is derived from an EMBL/GenBank/DDBJ whole genome shotgun (WGS) entry which is preliminary data.</text>
</comment>
<evidence type="ECO:0000256" key="6">
    <source>
        <dbReference type="SAM" id="MobiDB-lite"/>
    </source>
</evidence>